<dbReference type="Proteomes" id="UP000192761">
    <property type="component" value="Unassembled WGS sequence"/>
</dbReference>
<dbReference type="Pfam" id="PF00759">
    <property type="entry name" value="Glyco_hydro_9"/>
    <property type="match status" value="1"/>
</dbReference>
<dbReference type="AlphaFoldDB" id="A0A1W1XLG2"/>
<organism evidence="6 7">
    <name type="scientific">Andreprevotia lacus DSM 23236</name>
    <dbReference type="NCBI Taxonomy" id="1121001"/>
    <lineage>
        <taxon>Bacteria</taxon>
        <taxon>Pseudomonadati</taxon>
        <taxon>Pseudomonadota</taxon>
        <taxon>Betaproteobacteria</taxon>
        <taxon>Neisseriales</taxon>
        <taxon>Chitinibacteraceae</taxon>
        <taxon>Andreprevotia</taxon>
    </lineage>
</organism>
<evidence type="ECO:0000256" key="3">
    <source>
        <dbReference type="ARBA" id="ARBA00023326"/>
    </source>
</evidence>
<reference evidence="6 7" key="1">
    <citation type="submission" date="2017-04" db="EMBL/GenBank/DDBJ databases">
        <authorList>
            <person name="Afonso C.L."/>
            <person name="Miller P.J."/>
            <person name="Scott M.A."/>
            <person name="Spackman E."/>
            <person name="Goraichik I."/>
            <person name="Dimitrov K.M."/>
            <person name="Suarez D.L."/>
            <person name="Swayne D.E."/>
        </authorList>
    </citation>
    <scope>NUCLEOTIDE SEQUENCE [LARGE SCALE GENOMIC DNA]</scope>
    <source>
        <strain evidence="6 7">DSM 23236</strain>
    </source>
</reference>
<dbReference type="OrthoDB" id="9808897at2"/>
<dbReference type="RefSeq" id="WP_084090629.1">
    <property type="nucleotide sequence ID" value="NZ_FWXD01000010.1"/>
</dbReference>
<dbReference type="Gene3D" id="1.50.10.10">
    <property type="match status" value="1"/>
</dbReference>
<accession>A0A1W1XLG2</accession>
<dbReference type="InterPro" id="IPR008928">
    <property type="entry name" value="6-hairpin_glycosidase_sf"/>
</dbReference>
<dbReference type="EMBL" id="FWXD01000010">
    <property type="protein sequence ID" value="SMC24810.1"/>
    <property type="molecule type" value="Genomic_DNA"/>
</dbReference>
<dbReference type="InterPro" id="IPR001701">
    <property type="entry name" value="Glyco_hydro_9"/>
</dbReference>
<keyword evidence="7" id="KW-1185">Reference proteome</keyword>
<sequence>MKILLNHIGFEPGRRKRALVQAPAGFGAGFTVYNADTREAVYRGALGEAMSVANWGVANGAQLYFCVADFSALDAEGEYFIALDGVSPPLVSHTFAIRRRVLGELLISDIVHYIKGQRCTGIWDIADRSRPLWGSAEAGKEVRRDVHGGWYDASGDVSKYLSHLSYAQYMNPQQTPLVVWSLIESARLLPKRPDWVTEAMGDLQGEAADKHITFFNKWFFERFNDEALHGADFLMRLQDPAGFFCMTVFDKWSKDENARDICEYKQGGEKFASYQAAYRQGGGVTIAALARASQLDRDGEGFTRAQYLAAAEKGFDHLEAHNVSYLEDGVENIIDDYCALLAATELLAITGDGKHADAATRRVLNLLERQTEQGWFRADSSGARSYFHAAEAGLVYLALLRYLEVVPASPLAGRIREALRRGYAFELAATNGVTNPFGYPRQYVQHAGKPGKVQFFIPHDNETQYWWQGENARLGSVSAAATRAAAFFADEDAAFADAIAQYGDNALHWVLGANPFDACMLQGWGRNNPRYEAGFFNAPGGVCNGITSGFEDDEDIAFPDTKTATMANSWRFTEQWMPHGAWLLLALSARLNPQE</sequence>
<dbReference type="InterPro" id="IPR012341">
    <property type="entry name" value="6hp_glycosidase-like_sf"/>
</dbReference>
<dbReference type="GO" id="GO:0008810">
    <property type="term" value="F:cellulase activity"/>
    <property type="evidence" value="ECO:0007669"/>
    <property type="project" value="InterPro"/>
</dbReference>
<name>A0A1W1XLG2_9NEIS</name>
<dbReference type="InterPro" id="IPR014756">
    <property type="entry name" value="Ig_E-set"/>
</dbReference>
<feature type="domain" description="Glycoside hydrolase family 9" evidence="4">
    <location>
        <begin position="134"/>
        <end position="530"/>
    </location>
</feature>
<dbReference type="SUPFAM" id="SSF48208">
    <property type="entry name" value="Six-hairpin glycosidases"/>
    <property type="match status" value="1"/>
</dbReference>
<feature type="domain" description="Cellulase Ig-like" evidence="5">
    <location>
        <begin position="2"/>
        <end position="86"/>
    </location>
</feature>
<dbReference type="SUPFAM" id="SSF81296">
    <property type="entry name" value="E set domains"/>
    <property type="match status" value="1"/>
</dbReference>
<dbReference type="STRING" id="1121001.SAMN02745857_01970"/>
<gene>
    <name evidence="6" type="ORF">SAMN02745857_01970</name>
</gene>
<evidence type="ECO:0000313" key="7">
    <source>
        <dbReference type="Proteomes" id="UP000192761"/>
    </source>
</evidence>
<evidence type="ECO:0000259" key="5">
    <source>
        <dbReference type="Pfam" id="PF02927"/>
    </source>
</evidence>
<dbReference type="Gene3D" id="2.60.40.10">
    <property type="entry name" value="Immunoglobulins"/>
    <property type="match status" value="1"/>
</dbReference>
<evidence type="ECO:0000256" key="2">
    <source>
        <dbReference type="ARBA" id="ARBA00023277"/>
    </source>
</evidence>
<dbReference type="InterPro" id="IPR004197">
    <property type="entry name" value="Cellulase_Ig-like"/>
</dbReference>
<protein>
    <submittedName>
        <fullName evidence="6">Beta-glucosidase family 9</fullName>
    </submittedName>
</protein>
<proteinExistence type="inferred from homology"/>
<dbReference type="Pfam" id="PF02927">
    <property type="entry name" value="CelD_N"/>
    <property type="match status" value="1"/>
</dbReference>
<dbReference type="CDD" id="cd02850">
    <property type="entry name" value="E_set_Cellulase_N"/>
    <property type="match status" value="1"/>
</dbReference>
<keyword evidence="2" id="KW-0119">Carbohydrate metabolism</keyword>
<keyword evidence="3" id="KW-0624">Polysaccharide degradation</keyword>
<evidence type="ECO:0000313" key="6">
    <source>
        <dbReference type="EMBL" id="SMC24810.1"/>
    </source>
</evidence>
<comment type="similarity">
    <text evidence="1">Belongs to the glycosyl hydrolase 9 (cellulase E) family.</text>
</comment>
<evidence type="ECO:0000256" key="1">
    <source>
        <dbReference type="ARBA" id="ARBA00007072"/>
    </source>
</evidence>
<evidence type="ECO:0000259" key="4">
    <source>
        <dbReference type="Pfam" id="PF00759"/>
    </source>
</evidence>
<dbReference type="GO" id="GO:0000272">
    <property type="term" value="P:polysaccharide catabolic process"/>
    <property type="evidence" value="ECO:0007669"/>
    <property type="project" value="UniProtKB-KW"/>
</dbReference>
<dbReference type="InterPro" id="IPR013783">
    <property type="entry name" value="Ig-like_fold"/>
</dbReference>